<evidence type="ECO:0000313" key="7">
    <source>
        <dbReference type="EMBL" id="MFD1949087.1"/>
    </source>
</evidence>
<keyword evidence="2" id="KW-0808">Transferase</keyword>
<dbReference type="PANTHER" id="PTHR43523">
    <property type="entry name" value="GLUCOSE-1-PHOSPHATE ADENYLYLTRANSFERASE-RELATED"/>
    <property type="match status" value="1"/>
</dbReference>
<sequence>MPGTRVLAVVQAGGQGNRLDVLTRERAKPTLPVAGVYQLLDFALSNLSNSGISDVWLSVQFHGSDLEARVSNGRPWDLDRTHGGLRLLMPDEGTGGSDEEGFARGNADELFRVRDQLRAADPEVVLVMSADHVYRLDLGEVVHHHLAHGLECTVVTTEVALEDAGDHTVVEVDGGRVTAVHHKPDHPPGGTIAAEVIAYAPDALVAVLEELHRELGADAGPGDSGLGDFAEHLLPRMVERGRAGAFALAGYWRDLGQPHYYLRAHRELLLDDHGVLNDRTWPIMTKDPQRGPARLLDGAEVVDSLVSPGCVVEGLVERSVLGPGVRVAPGARVVDAVLMDDVTVGERAVVARAIVAERCSILADARLGHLDADLEDSGAIAVVGRESQVEQGAELAAGARLEPGSS</sequence>
<reference evidence="8" key="1">
    <citation type="journal article" date="2019" name="Int. J. Syst. Evol. Microbiol.">
        <title>The Global Catalogue of Microorganisms (GCM) 10K type strain sequencing project: providing services to taxonomists for standard genome sequencing and annotation.</title>
        <authorList>
            <consortium name="The Broad Institute Genomics Platform"/>
            <consortium name="The Broad Institute Genome Sequencing Center for Infectious Disease"/>
            <person name="Wu L."/>
            <person name="Ma J."/>
        </authorList>
    </citation>
    <scope>NUCLEOTIDE SEQUENCE [LARGE SCALE GENOMIC DNA]</scope>
    <source>
        <strain evidence="8">CGMCC 1.12477</strain>
    </source>
</reference>
<dbReference type="RefSeq" id="WP_343921114.1">
    <property type="nucleotide sequence ID" value="NZ_BAAAJT010000003.1"/>
</dbReference>
<proteinExistence type="inferred from homology"/>
<keyword evidence="4" id="KW-0320">Glycogen biosynthesis</keyword>
<accession>A0ABW4TU43</accession>
<gene>
    <name evidence="7" type="ORF">ACFSDE_19945</name>
</gene>
<keyword evidence="3 7" id="KW-0548">Nucleotidyltransferase</keyword>
<dbReference type="PANTHER" id="PTHR43523:SF2">
    <property type="entry name" value="GLUCOSE-1-PHOSPHATE ADENYLYLTRANSFERASE"/>
    <property type="match status" value="1"/>
</dbReference>
<dbReference type="InterPro" id="IPR011004">
    <property type="entry name" value="Trimer_LpxA-like_sf"/>
</dbReference>
<comment type="caution">
    <text evidence="7">The sequence shown here is derived from an EMBL/GenBank/DDBJ whole genome shotgun (WGS) entry which is preliminary data.</text>
</comment>
<dbReference type="Pfam" id="PF24894">
    <property type="entry name" value="Hexapep_GlmU"/>
    <property type="match status" value="1"/>
</dbReference>
<evidence type="ECO:0000259" key="5">
    <source>
        <dbReference type="Pfam" id="PF00483"/>
    </source>
</evidence>
<evidence type="ECO:0000256" key="1">
    <source>
        <dbReference type="ARBA" id="ARBA00010443"/>
    </source>
</evidence>
<dbReference type="Gene3D" id="3.90.550.10">
    <property type="entry name" value="Spore Coat Polysaccharide Biosynthesis Protein SpsA, Chain A"/>
    <property type="match status" value="1"/>
</dbReference>
<evidence type="ECO:0000259" key="6">
    <source>
        <dbReference type="Pfam" id="PF24894"/>
    </source>
</evidence>
<evidence type="ECO:0000313" key="8">
    <source>
        <dbReference type="Proteomes" id="UP001597351"/>
    </source>
</evidence>
<evidence type="ECO:0000256" key="4">
    <source>
        <dbReference type="ARBA" id="ARBA00023056"/>
    </source>
</evidence>
<dbReference type="SUPFAM" id="SSF53448">
    <property type="entry name" value="Nucleotide-diphospho-sugar transferases"/>
    <property type="match status" value="1"/>
</dbReference>
<dbReference type="Gene3D" id="2.160.10.10">
    <property type="entry name" value="Hexapeptide repeat proteins"/>
    <property type="match status" value="1"/>
</dbReference>
<feature type="domain" description="Glucose-1-phosphate adenylyltransferase/Bifunctional protein GlmU-like C-terminal hexapeptide" evidence="6">
    <location>
        <begin position="299"/>
        <end position="369"/>
    </location>
</feature>
<dbReference type="InterPro" id="IPR056818">
    <property type="entry name" value="GlmU/GlgC-like_hexapep"/>
</dbReference>
<dbReference type="InterPro" id="IPR005835">
    <property type="entry name" value="NTP_transferase_dom"/>
</dbReference>
<dbReference type="CDD" id="cd04651">
    <property type="entry name" value="LbH_G1P_AT_C"/>
    <property type="match status" value="1"/>
</dbReference>
<name>A0ABW4TU43_9ACTN</name>
<comment type="similarity">
    <text evidence="1">Belongs to the bacterial/plant glucose-1-phosphate adenylyltransferase family.</text>
</comment>
<feature type="domain" description="Nucleotidyl transferase" evidence="5">
    <location>
        <begin position="8"/>
        <end position="268"/>
    </location>
</feature>
<dbReference type="GO" id="GO:0016779">
    <property type="term" value="F:nucleotidyltransferase activity"/>
    <property type="evidence" value="ECO:0007669"/>
    <property type="project" value="UniProtKB-KW"/>
</dbReference>
<organism evidence="7 8">
    <name type="scientific">Nocardioides aestuarii</name>
    <dbReference type="NCBI Taxonomy" id="252231"/>
    <lineage>
        <taxon>Bacteria</taxon>
        <taxon>Bacillati</taxon>
        <taxon>Actinomycetota</taxon>
        <taxon>Actinomycetes</taxon>
        <taxon>Propionibacteriales</taxon>
        <taxon>Nocardioidaceae</taxon>
        <taxon>Nocardioides</taxon>
    </lineage>
</organism>
<dbReference type="EMBL" id="JBHUGD010000004">
    <property type="protein sequence ID" value="MFD1949087.1"/>
    <property type="molecule type" value="Genomic_DNA"/>
</dbReference>
<keyword evidence="8" id="KW-1185">Reference proteome</keyword>
<evidence type="ECO:0000256" key="2">
    <source>
        <dbReference type="ARBA" id="ARBA00022679"/>
    </source>
</evidence>
<dbReference type="InterPro" id="IPR029044">
    <property type="entry name" value="Nucleotide-diphossugar_trans"/>
</dbReference>
<dbReference type="InterPro" id="IPR011831">
    <property type="entry name" value="ADP-Glc_PPase"/>
</dbReference>
<protein>
    <submittedName>
        <fullName evidence="7">Glucose-1-phosphate adenylyltransferase family protein</fullName>
    </submittedName>
</protein>
<dbReference type="Proteomes" id="UP001597351">
    <property type="component" value="Unassembled WGS sequence"/>
</dbReference>
<dbReference type="SUPFAM" id="SSF51161">
    <property type="entry name" value="Trimeric LpxA-like enzymes"/>
    <property type="match status" value="1"/>
</dbReference>
<dbReference type="Pfam" id="PF00483">
    <property type="entry name" value="NTP_transferase"/>
    <property type="match status" value="1"/>
</dbReference>
<evidence type="ECO:0000256" key="3">
    <source>
        <dbReference type="ARBA" id="ARBA00022695"/>
    </source>
</evidence>